<accession>A0AAD7U8Z6</accession>
<keyword evidence="8" id="KW-0812">Transmembrane</keyword>
<dbReference type="PROSITE" id="PS51767">
    <property type="entry name" value="PEPTIDASE_A1"/>
    <property type="match status" value="1"/>
</dbReference>
<sequence length="993" mass="107259">MRRRRSRSRFARRRVSARHAVQPHHRRREVAQSEVVTSCDDVVYYGDIGLGTPEQRAQVIFDTGSSDFWLSSAACGDSCTGLNRFDGSKSESYVPDSRAFSITYADGDTVSGSRAFDTLHWAGLDADHQGFAEISAMGNFYVCDKEDGLLGMAFESISRLGVPPPFQTLVSQHDDLAGIFAFHIPSENDDAPGELTLGGVDPWHYEGVISWVGVKTTGYWEVGLTSVHIGTTTLATHHAPTAVVDTGTSMIVARASDVFKIAVELGATCYDYDGASQTYTVQLCEDFGSARTFELITCPCDADLDLEFLFEDEDGSKARVTVPFEYYVYGGDCLESEFRDCNGVCWSRAYLDWNSGDDSTCDDGRYGINFNCPAWNCDHVCSSCGPDPELPACFLGIDADSNAMNYWLLGDTFLTSTYTAFDVTNRRMGFAPARKDITPAPSLTARPTSYLEPRPDDDEDYYGDGGGNYYYYYSEWKHDDDPSCPKTCLGFSCNQIIQFEADTYCPNGQGVVVTCEDVEEAFDCSCAPGCCDLSLCPGTDAPASPPTSNPPSPEPTLHPLVCEDDAAWYVKHVPSEGCDWVAAAPARRCAVVGHNNDVAIRACPVSCGLCDPTPLPTASDAPTYTPTPLSTTRHPSAAVEEPPPTRVDEEPLTTPSQSKSIPTTEKPTLHTEPPSNNNIPTTEKPTLHTEPPSNNNIPTTEKPTLHTEPPSNNNIPSTEPPTPPPSLHTEPPSPPPSFGVRAYVTGFIALAGTTVDEVVSNRRVVAAAIAATAKVDASAVSLVISPNNHNVRRRRRVLASSVLVDYSVAGSWTILGEVETALANLTPDVFDEQLLAAADSDASRAFAGAVSTLTITSPTLVAATASPTALFRKKRNRTRSSLAWLAGLVVAVLAIVLVCAALHRRRQQKRRLEAITRATVLNFSVDAIQPSSSSRGRKYDNLAAHEHLDSRDATIEMVVVSSLHALGREIMLSAKSGSEVAAVTMLIHAHIGV</sequence>
<gene>
    <name evidence="10" type="ORF">CTAYLR_001423</name>
</gene>
<evidence type="ECO:0000256" key="6">
    <source>
        <dbReference type="RuleBase" id="RU000454"/>
    </source>
</evidence>
<feature type="transmembrane region" description="Helical" evidence="8">
    <location>
        <begin position="882"/>
        <end position="902"/>
    </location>
</feature>
<dbReference type="GO" id="GO:0004190">
    <property type="term" value="F:aspartic-type endopeptidase activity"/>
    <property type="evidence" value="ECO:0007669"/>
    <property type="project" value="UniProtKB-KW"/>
</dbReference>
<evidence type="ECO:0000256" key="4">
    <source>
        <dbReference type="PIRSR" id="PIRSR601461-1"/>
    </source>
</evidence>
<dbReference type="CDD" id="cd05471">
    <property type="entry name" value="pepsin_like"/>
    <property type="match status" value="1"/>
</dbReference>
<keyword evidence="8" id="KW-1133">Transmembrane helix</keyword>
<feature type="compositionally biased region" description="Polar residues" evidence="7">
    <location>
        <begin position="653"/>
        <end position="666"/>
    </location>
</feature>
<feature type="compositionally biased region" description="Polar residues" evidence="7">
    <location>
        <begin position="673"/>
        <end position="684"/>
    </location>
</feature>
<dbReference type="InterPro" id="IPR033121">
    <property type="entry name" value="PEPTIDASE_A1"/>
</dbReference>
<organism evidence="10 11">
    <name type="scientific">Chrysophaeum taylorii</name>
    <dbReference type="NCBI Taxonomy" id="2483200"/>
    <lineage>
        <taxon>Eukaryota</taxon>
        <taxon>Sar</taxon>
        <taxon>Stramenopiles</taxon>
        <taxon>Ochrophyta</taxon>
        <taxon>Pelagophyceae</taxon>
        <taxon>Pelagomonadales</taxon>
        <taxon>Pelagomonadaceae</taxon>
        <taxon>Chrysophaeum</taxon>
    </lineage>
</organism>
<feature type="compositionally biased region" description="Pro residues" evidence="7">
    <location>
        <begin position="718"/>
        <end position="737"/>
    </location>
</feature>
<comment type="similarity">
    <text evidence="1 6">Belongs to the peptidase A1 family.</text>
</comment>
<name>A0AAD7U8Z6_9STRA</name>
<feature type="region of interest" description="Disordered" evidence="7">
    <location>
        <begin position="1"/>
        <end position="29"/>
    </location>
</feature>
<evidence type="ECO:0000256" key="7">
    <source>
        <dbReference type="SAM" id="MobiDB-lite"/>
    </source>
</evidence>
<evidence type="ECO:0000256" key="1">
    <source>
        <dbReference type="ARBA" id="ARBA00007447"/>
    </source>
</evidence>
<feature type="domain" description="Peptidase A1" evidence="9">
    <location>
        <begin position="44"/>
        <end position="431"/>
    </location>
</feature>
<evidence type="ECO:0000313" key="11">
    <source>
        <dbReference type="Proteomes" id="UP001230188"/>
    </source>
</evidence>
<dbReference type="InterPro" id="IPR021109">
    <property type="entry name" value="Peptidase_aspartic_dom_sf"/>
</dbReference>
<keyword evidence="2 6" id="KW-0645">Protease</keyword>
<evidence type="ECO:0000256" key="3">
    <source>
        <dbReference type="ARBA" id="ARBA00022750"/>
    </source>
</evidence>
<feature type="compositionally biased region" description="Basic residues" evidence="7">
    <location>
        <begin position="1"/>
        <end position="28"/>
    </location>
</feature>
<dbReference type="GO" id="GO:0006508">
    <property type="term" value="P:proteolysis"/>
    <property type="evidence" value="ECO:0007669"/>
    <property type="project" value="UniProtKB-KW"/>
</dbReference>
<evidence type="ECO:0000256" key="5">
    <source>
        <dbReference type="PIRSR" id="PIRSR601461-2"/>
    </source>
</evidence>
<feature type="compositionally biased region" description="Polar residues" evidence="7">
    <location>
        <begin position="691"/>
        <end position="702"/>
    </location>
</feature>
<evidence type="ECO:0000256" key="8">
    <source>
        <dbReference type="SAM" id="Phobius"/>
    </source>
</evidence>
<dbReference type="PROSITE" id="PS00141">
    <property type="entry name" value="ASP_PROTEASE"/>
    <property type="match status" value="2"/>
</dbReference>
<dbReference type="InterPro" id="IPR034164">
    <property type="entry name" value="Pepsin-like_dom"/>
</dbReference>
<dbReference type="PANTHER" id="PTHR47966">
    <property type="entry name" value="BETA-SITE APP-CLEAVING ENZYME, ISOFORM A-RELATED"/>
    <property type="match status" value="1"/>
</dbReference>
<feature type="active site" evidence="4">
    <location>
        <position position="62"/>
    </location>
</feature>
<dbReference type="Gene3D" id="2.40.70.10">
    <property type="entry name" value="Acid Proteases"/>
    <property type="match status" value="2"/>
</dbReference>
<feature type="active site" evidence="4">
    <location>
        <position position="245"/>
    </location>
</feature>
<dbReference type="PANTHER" id="PTHR47966:SF51">
    <property type="entry name" value="BETA-SITE APP-CLEAVING ENZYME, ISOFORM A-RELATED"/>
    <property type="match status" value="1"/>
</dbReference>
<keyword evidence="3 6" id="KW-0064">Aspartyl protease</keyword>
<feature type="compositionally biased region" description="Low complexity" evidence="7">
    <location>
        <begin position="708"/>
        <end position="717"/>
    </location>
</feature>
<feature type="compositionally biased region" description="Polar residues" evidence="7">
    <location>
        <begin position="620"/>
        <end position="634"/>
    </location>
</feature>
<feature type="region of interest" description="Disordered" evidence="7">
    <location>
        <begin position="617"/>
        <end position="738"/>
    </location>
</feature>
<evidence type="ECO:0000256" key="2">
    <source>
        <dbReference type="ARBA" id="ARBA00022670"/>
    </source>
</evidence>
<dbReference type="InterPro" id="IPR001969">
    <property type="entry name" value="Aspartic_peptidase_AS"/>
</dbReference>
<proteinExistence type="inferred from homology"/>
<evidence type="ECO:0000313" key="10">
    <source>
        <dbReference type="EMBL" id="KAJ8600441.1"/>
    </source>
</evidence>
<dbReference type="FunFam" id="2.40.70.10:FF:000008">
    <property type="entry name" value="Cathepsin D"/>
    <property type="match status" value="1"/>
</dbReference>
<dbReference type="Proteomes" id="UP001230188">
    <property type="component" value="Unassembled WGS sequence"/>
</dbReference>
<dbReference type="AlphaFoldDB" id="A0AAD7U8Z6"/>
<keyword evidence="8" id="KW-0472">Membrane</keyword>
<dbReference type="EMBL" id="JAQMWT010000523">
    <property type="protein sequence ID" value="KAJ8600441.1"/>
    <property type="molecule type" value="Genomic_DNA"/>
</dbReference>
<reference evidence="10" key="1">
    <citation type="submission" date="2023-01" db="EMBL/GenBank/DDBJ databases">
        <title>Metagenome sequencing of chrysophaentin producing Chrysophaeum taylorii.</title>
        <authorList>
            <person name="Davison J."/>
            <person name="Bewley C."/>
        </authorList>
    </citation>
    <scope>NUCLEOTIDE SEQUENCE</scope>
    <source>
        <strain evidence="10">NIES-1699</strain>
    </source>
</reference>
<keyword evidence="11" id="KW-1185">Reference proteome</keyword>
<evidence type="ECO:0000259" key="9">
    <source>
        <dbReference type="PROSITE" id="PS51767"/>
    </source>
</evidence>
<dbReference type="PRINTS" id="PR00792">
    <property type="entry name" value="PEPSIN"/>
</dbReference>
<keyword evidence="6" id="KW-0378">Hydrolase</keyword>
<keyword evidence="5" id="KW-1015">Disulfide bond</keyword>
<comment type="caution">
    <text evidence="10">The sequence shown here is derived from an EMBL/GenBank/DDBJ whole genome shotgun (WGS) entry which is preliminary data.</text>
</comment>
<feature type="disulfide bond" evidence="5">
    <location>
        <begin position="75"/>
        <end position="79"/>
    </location>
</feature>
<dbReference type="SUPFAM" id="SSF50630">
    <property type="entry name" value="Acid proteases"/>
    <property type="match status" value="1"/>
</dbReference>
<dbReference type="InterPro" id="IPR001461">
    <property type="entry name" value="Aspartic_peptidase_A1"/>
</dbReference>
<protein>
    <recommendedName>
        <fullName evidence="9">Peptidase A1 domain-containing protein</fullName>
    </recommendedName>
</protein>
<dbReference type="Pfam" id="PF00026">
    <property type="entry name" value="Asp"/>
    <property type="match status" value="2"/>
</dbReference>